<proteinExistence type="predicted"/>
<protein>
    <submittedName>
        <fullName evidence="3">FecR family protein</fullName>
    </submittedName>
</protein>
<dbReference type="InterPro" id="IPR032508">
    <property type="entry name" value="FecR_C"/>
</dbReference>
<dbReference type="Gene3D" id="2.60.120.1440">
    <property type="match status" value="1"/>
</dbReference>
<dbReference type="InterPro" id="IPR012373">
    <property type="entry name" value="Ferrdict_sens_TM"/>
</dbReference>
<dbReference type="Gene3D" id="3.55.50.30">
    <property type="match status" value="1"/>
</dbReference>
<gene>
    <name evidence="3" type="ORF">SAMN05444410_11065</name>
</gene>
<organism evidence="3 4">
    <name type="scientific">Hydrobacter penzbergensis</name>
    <dbReference type="NCBI Taxonomy" id="1235997"/>
    <lineage>
        <taxon>Bacteria</taxon>
        <taxon>Pseudomonadati</taxon>
        <taxon>Bacteroidota</taxon>
        <taxon>Chitinophagia</taxon>
        <taxon>Chitinophagales</taxon>
        <taxon>Chitinophagaceae</taxon>
        <taxon>Hydrobacter</taxon>
    </lineage>
</organism>
<dbReference type="Pfam" id="PF04773">
    <property type="entry name" value="FecR"/>
    <property type="match status" value="1"/>
</dbReference>
<evidence type="ECO:0000259" key="2">
    <source>
        <dbReference type="Pfam" id="PF16344"/>
    </source>
</evidence>
<dbReference type="InterPro" id="IPR006860">
    <property type="entry name" value="FecR"/>
</dbReference>
<dbReference type="EMBL" id="FNNO01000010">
    <property type="protein sequence ID" value="SDX18168.1"/>
    <property type="molecule type" value="Genomic_DNA"/>
</dbReference>
<feature type="domain" description="FecR protein" evidence="1">
    <location>
        <begin position="122"/>
        <end position="209"/>
    </location>
</feature>
<feature type="domain" description="Protein FecR C-terminal" evidence="2">
    <location>
        <begin position="258"/>
        <end position="325"/>
    </location>
</feature>
<keyword evidence="4" id="KW-1185">Reference proteome</keyword>
<evidence type="ECO:0000313" key="3">
    <source>
        <dbReference type="EMBL" id="SDX18168.1"/>
    </source>
</evidence>
<comment type="caution">
    <text evidence="3">The sequence shown here is derived from an EMBL/GenBank/DDBJ whole genome shotgun (WGS) entry which is preliminary data.</text>
</comment>
<dbReference type="Pfam" id="PF16344">
    <property type="entry name" value="FecR_C"/>
    <property type="match status" value="1"/>
</dbReference>
<dbReference type="PIRSF" id="PIRSF018266">
    <property type="entry name" value="FecR"/>
    <property type="match status" value="1"/>
</dbReference>
<accession>A0A8X8IGK0</accession>
<dbReference type="GO" id="GO:0016989">
    <property type="term" value="F:sigma factor antagonist activity"/>
    <property type="evidence" value="ECO:0007669"/>
    <property type="project" value="TreeGrafter"/>
</dbReference>
<name>A0A8X8IGK0_9BACT</name>
<dbReference type="PANTHER" id="PTHR30273">
    <property type="entry name" value="PERIPLASMIC SIGNAL SENSOR AND SIGMA FACTOR ACTIVATOR FECR-RELATED"/>
    <property type="match status" value="1"/>
</dbReference>
<reference evidence="3 4" key="1">
    <citation type="submission" date="2016-10" db="EMBL/GenBank/DDBJ databases">
        <authorList>
            <person name="Varghese N."/>
            <person name="Submissions S."/>
        </authorList>
    </citation>
    <scope>NUCLEOTIDE SEQUENCE [LARGE SCALE GENOMIC DNA]</scope>
    <source>
        <strain evidence="3 4">DSM 25353</strain>
    </source>
</reference>
<dbReference type="Proteomes" id="UP000198711">
    <property type="component" value="Unassembled WGS sequence"/>
</dbReference>
<sequence>MNRKEFHSLLYRYVNGQCSKEEADLVDQWYELLDDDGLPPIDEENMQAMEARIWNRLQPSKSTLSVAVPLYRKPLLKWSVAAAVLLIAGFSLWRSLNKDSAETLYTSLKLPEYEELINSQSKTISLNLEDGSQVLLDPGASLKYPRHFEPGTRKVYLKGSAFFQVAKNPERPFYVFSNHVITRVLGTSFYVSSYKKNKVEVSVNTGKVEVREGNTGLILTPNQKAIFNITEGKFEKALVDKPHLLQQNTGASAEQKAFVYEDAALEHVLADLSKAYGVEIIAENEILNQYPFTGDITGQDLYKQLDIICRVIKASYEIRGTTILINRDEKVQ</sequence>
<dbReference type="RefSeq" id="WP_092724297.1">
    <property type="nucleotide sequence ID" value="NZ_FNNO01000010.1"/>
</dbReference>
<evidence type="ECO:0000313" key="4">
    <source>
        <dbReference type="Proteomes" id="UP000198711"/>
    </source>
</evidence>
<evidence type="ECO:0000259" key="1">
    <source>
        <dbReference type="Pfam" id="PF04773"/>
    </source>
</evidence>
<dbReference type="AlphaFoldDB" id="A0A8X8IGK0"/>
<dbReference type="PANTHER" id="PTHR30273:SF2">
    <property type="entry name" value="PROTEIN FECR"/>
    <property type="match status" value="1"/>
</dbReference>